<dbReference type="GO" id="GO:0005886">
    <property type="term" value="C:plasma membrane"/>
    <property type="evidence" value="ECO:0007669"/>
    <property type="project" value="TreeGrafter"/>
</dbReference>
<evidence type="ECO:0000313" key="6">
    <source>
        <dbReference type="Proteomes" id="UP000543579"/>
    </source>
</evidence>
<gene>
    <name evidence="5" type="ORF">FHS07_002833</name>
</gene>
<dbReference type="PANTHER" id="PTHR24220:SF685">
    <property type="entry name" value="ABC TRANSPORTER RELATED"/>
    <property type="match status" value="1"/>
</dbReference>
<sequence length="230" mass="24617">MILLDDVTLTYPDGDARVTAVDHVTLEGRPGVLTGITGPSGSGKSSLLALAATLVRPDSGRVVVDGVDATGLSAAGRTTLRRERIGIVFQQPQLLPALTVREQLRVMAELGGRGRRERRAEVRGRVDELLDAVGLGAHGDRRPAQLSGGQRQRVAIARALVHDPRVLLVDEPTSALDTSRGAEIMSLLSRLTRERRTATLLVTHDLVHAGTLDETMEVVDGRARLVAARV</sequence>
<evidence type="ECO:0000256" key="1">
    <source>
        <dbReference type="ARBA" id="ARBA00022448"/>
    </source>
</evidence>
<dbReference type="InterPro" id="IPR017871">
    <property type="entry name" value="ABC_transporter-like_CS"/>
</dbReference>
<dbReference type="InterPro" id="IPR017911">
    <property type="entry name" value="MacB-like_ATP-bd"/>
</dbReference>
<evidence type="ECO:0000256" key="3">
    <source>
        <dbReference type="ARBA" id="ARBA00022840"/>
    </source>
</evidence>
<dbReference type="InterPro" id="IPR003593">
    <property type="entry name" value="AAA+_ATPase"/>
</dbReference>
<dbReference type="Gene3D" id="3.40.50.300">
    <property type="entry name" value="P-loop containing nucleotide triphosphate hydrolases"/>
    <property type="match status" value="1"/>
</dbReference>
<dbReference type="AlphaFoldDB" id="A0A7W5GGS6"/>
<dbReference type="PROSITE" id="PS00211">
    <property type="entry name" value="ABC_TRANSPORTER_1"/>
    <property type="match status" value="1"/>
</dbReference>
<keyword evidence="1" id="KW-0813">Transport</keyword>
<dbReference type="InterPro" id="IPR027417">
    <property type="entry name" value="P-loop_NTPase"/>
</dbReference>
<dbReference type="RefSeq" id="WP_183420510.1">
    <property type="nucleotide sequence ID" value="NZ_JACHXY010000003.1"/>
</dbReference>
<reference evidence="5 6" key="1">
    <citation type="submission" date="2020-08" db="EMBL/GenBank/DDBJ databases">
        <title>Genomic Encyclopedia of Type Strains, Phase III (KMG-III): the genomes of soil and plant-associated and newly described type strains.</title>
        <authorList>
            <person name="Whitman W."/>
        </authorList>
    </citation>
    <scope>NUCLEOTIDE SEQUENCE [LARGE SCALE GENOMIC DNA]</scope>
    <source>
        <strain evidence="5 6">CECT 8356</strain>
    </source>
</reference>
<dbReference type="GO" id="GO:0016887">
    <property type="term" value="F:ATP hydrolysis activity"/>
    <property type="evidence" value="ECO:0007669"/>
    <property type="project" value="InterPro"/>
</dbReference>
<evidence type="ECO:0000313" key="5">
    <source>
        <dbReference type="EMBL" id="MBB3159115.1"/>
    </source>
</evidence>
<accession>A0A7W5GGS6</accession>
<dbReference type="Proteomes" id="UP000543579">
    <property type="component" value="Unassembled WGS sequence"/>
</dbReference>
<dbReference type="PANTHER" id="PTHR24220">
    <property type="entry name" value="IMPORT ATP-BINDING PROTEIN"/>
    <property type="match status" value="1"/>
</dbReference>
<keyword evidence="2" id="KW-0547">Nucleotide-binding</keyword>
<dbReference type="PROSITE" id="PS50893">
    <property type="entry name" value="ABC_TRANSPORTER_2"/>
    <property type="match status" value="1"/>
</dbReference>
<protein>
    <submittedName>
        <fullName evidence="5">Putative ABC transport system ATP-binding protein</fullName>
    </submittedName>
</protein>
<proteinExistence type="predicted"/>
<dbReference type="GO" id="GO:0005524">
    <property type="term" value="F:ATP binding"/>
    <property type="evidence" value="ECO:0007669"/>
    <property type="project" value="UniProtKB-KW"/>
</dbReference>
<feature type="domain" description="ABC transporter" evidence="4">
    <location>
        <begin position="2"/>
        <end position="228"/>
    </location>
</feature>
<name>A0A7W5GGS6_9MICO</name>
<dbReference type="EMBL" id="JACHXY010000003">
    <property type="protein sequence ID" value="MBB3159115.1"/>
    <property type="molecule type" value="Genomic_DNA"/>
</dbReference>
<dbReference type="GO" id="GO:0022857">
    <property type="term" value="F:transmembrane transporter activity"/>
    <property type="evidence" value="ECO:0007669"/>
    <property type="project" value="TreeGrafter"/>
</dbReference>
<dbReference type="InterPro" id="IPR003439">
    <property type="entry name" value="ABC_transporter-like_ATP-bd"/>
</dbReference>
<evidence type="ECO:0000259" key="4">
    <source>
        <dbReference type="PROSITE" id="PS50893"/>
    </source>
</evidence>
<evidence type="ECO:0000256" key="2">
    <source>
        <dbReference type="ARBA" id="ARBA00022741"/>
    </source>
</evidence>
<dbReference type="Pfam" id="PF00005">
    <property type="entry name" value="ABC_tran"/>
    <property type="match status" value="1"/>
</dbReference>
<dbReference type="CDD" id="cd03255">
    <property type="entry name" value="ABC_MJ0796_LolCDE_FtsE"/>
    <property type="match status" value="1"/>
</dbReference>
<dbReference type="SUPFAM" id="SSF52540">
    <property type="entry name" value="P-loop containing nucleoside triphosphate hydrolases"/>
    <property type="match status" value="1"/>
</dbReference>
<comment type="caution">
    <text evidence="5">The sequence shown here is derived from an EMBL/GenBank/DDBJ whole genome shotgun (WGS) entry which is preliminary data.</text>
</comment>
<organism evidence="5 6">
    <name type="scientific">Microbacterium proteolyticum</name>
    <dbReference type="NCBI Taxonomy" id="1572644"/>
    <lineage>
        <taxon>Bacteria</taxon>
        <taxon>Bacillati</taxon>
        <taxon>Actinomycetota</taxon>
        <taxon>Actinomycetes</taxon>
        <taxon>Micrococcales</taxon>
        <taxon>Microbacteriaceae</taxon>
        <taxon>Microbacterium</taxon>
    </lineage>
</organism>
<dbReference type="SMART" id="SM00382">
    <property type="entry name" value="AAA"/>
    <property type="match status" value="1"/>
</dbReference>
<dbReference type="InterPro" id="IPR015854">
    <property type="entry name" value="ABC_transpr_LolD-like"/>
</dbReference>
<keyword evidence="3 5" id="KW-0067">ATP-binding</keyword>